<comment type="similarity">
    <text evidence="2 7">Belongs to the SLU7 family.</text>
</comment>
<proteinExistence type="inferred from homology"/>
<dbReference type="InterPro" id="IPR021715">
    <property type="entry name" value="Slu7_dom"/>
</dbReference>
<feature type="domain" description="Pre-mRNA-splicing factor SLU7" evidence="9">
    <location>
        <begin position="15"/>
        <end position="104"/>
    </location>
</feature>
<keyword evidence="5 7" id="KW-0508">mRNA splicing</keyword>
<dbReference type="PANTHER" id="PTHR12942:SF2">
    <property type="entry name" value="PRE-MRNA-SPLICING FACTOR SLU7"/>
    <property type="match status" value="1"/>
</dbReference>
<keyword evidence="4 7" id="KW-0747">Spliceosome</keyword>
<comment type="subunit">
    <text evidence="7">Associated with the spliceosome.</text>
</comment>
<dbReference type="GO" id="GO:0000398">
    <property type="term" value="P:mRNA splicing, via spliceosome"/>
    <property type="evidence" value="ECO:0007669"/>
    <property type="project" value="UniProtKB-UniRule"/>
</dbReference>
<evidence type="ECO:0000256" key="6">
    <source>
        <dbReference type="ARBA" id="ARBA00023242"/>
    </source>
</evidence>
<accession>A0A5J4ZHG4</accession>
<name>A0A5J4ZHG4_9ASTE</name>
<evidence type="ECO:0000313" key="11">
    <source>
        <dbReference type="Proteomes" id="UP000325577"/>
    </source>
</evidence>
<dbReference type="GO" id="GO:0030628">
    <property type="term" value="F:pre-mRNA 3'-splice site binding"/>
    <property type="evidence" value="ECO:0007669"/>
    <property type="project" value="UniProtKB-UniRule"/>
</dbReference>
<sequence>MEFAKVEKRVCTTGGGSTGSVKNLHIREDTTKYLLNLDLESAHYDPKTRSMREDPIPDMDPNDKFYGGDNQCRISGQALELKQLNIHAWEAIEKGQCDVHMQESSSHDNHNREGNDGGRLVVSSKTIKLEFPRFSRDDPTDWFTNFSSSKVLPKPRKFHWPPTTWKERPTSGGSGFARHSKKKDAFSHGRILKMNSGLILGLQSVKILMKLFQESGRKALYMITNANLNAWAIGYEDGLKRL</sequence>
<dbReference type="GO" id="GO:0005681">
    <property type="term" value="C:spliceosomal complex"/>
    <property type="evidence" value="ECO:0007669"/>
    <property type="project" value="UniProtKB-UniRule"/>
</dbReference>
<evidence type="ECO:0000259" key="9">
    <source>
        <dbReference type="Pfam" id="PF11708"/>
    </source>
</evidence>
<evidence type="ECO:0000313" key="10">
    <source>
        <dbReference type="EMBL" id="KAA8517519.1"/>
    </source>
</evidence>
<dbReference type="EMBL" id="CM018051">
    <property type="protein sequence ID" value="KAA8517519.1"/>
    <property type="molecule type" value="Genomic_DNA"/>
</dbReference>
<dbReference type="InterPro" id="IPR039974">
    <property type="entry name" value="Splicing_factor_SLU7"/>
</dbReference>
<organism evidence="10 11">
    <name type="scientific">Nyssa sinensis</name>
    <dbReference type="NCBI Taxonomy" id="561372"/>
    <lineage>
        <taxon>Eukaryota</taxon>
        <taxon>Viridiplantae</taxon>
        <taxon>Streptophyta</taxon>
        <taxon>Embryophyta</taxon>
        <taxon>Tracheophyta</taxon>
        <taxon>Spermatophyta</taxon>
        <taxon>Magnoliopsida</taxon>
        <taxon>eudicotyledons</taxon>
        <taxon>Gunneridae</taxon>
        <taxon>Pentapetalae</taxon>
        <taxon>asterids</taxon>
        <taxon>Cornales</taxon>
        <taxon>Nyssaceae</taxon>
        <taxon>Nyssa</taxon>
    </lineage>
</organism>
<gene>
    <name evidence="10" type="ORF">F0562_017851</name>
</gene>
<evidence type="ECO:0000256" key="5">
    <source>
        <dbReference type="ARBA" id="ARBA00023187"/>
    </source>
</evidence>
<keyword evidence="11" id="KW-1185">Reference proteome</keyword>
<keyword evidence="6 7" id="KW-0539">Nucleus</keyword>
<evidence type="ECO:0000256" key="3">
    <source>
        <dbReference type="ARBA" id="ARBA00022664"/>
    </source>
</evidence>
<protein>
    <recommendedName>
        <fullName evidence="7">Pre-mRNA-splicing factor SLU7</fullName>
    </recommendedName>
</protein>
<feature type="region of interest" description="Disordered" evidence="8">
    <location>
        <begin position="159"/>
        <end position="180"/>
    </location>
</feature>
<evidence type="ECO:0000256" key="4">
    <source>
        <dbReference type="ARBA" id="ARBA00022728"/>
    </source>
</evidence>
<dbReference type="AlphaFoldDB" id="A0A5J4ZHG4"/>
<reference evidence="10 11" key="1">
    <citation type="submission" date="2019-09" db="EMBL/GenBank/DDBJ databases">
        <title>A chromosome-level genome assembly of the Chinese tupelo Nyssa sinensis.</title>
        <authorList>
            <person name="Yang X."/>
            <person name="Kang M."/>
            <person name="Yang Y."/>
            <person name="Xiong H."/>
            <person name="Wang M."/>
            <person name="Zhang Z."/>
            <person name="Wang Z."/>
            <person name="Wu H."/>
            <person name="Ma T."/>
            <person name="Liu J."/>
            <person name="Xi Z."/>
        </authorList>
    </citation>
    <scope>NUCLEOTIDE SEQUENCE [LARGE SCALE GENOMIC DNA]</scope>
    <source>
        <strain evidence="10">J267</strain>
        <tissue evidence="10">Leaf</tissue>
    </source>
</reference>
<dbReference type="Proteomes" id="UP000325577">
    <property type="component" value="Linkage Group LG8"/>
</dbReference>
<dbReference type="PANTHER" id="PTHR12942">
    <property type="entry name" value="STEP II SPLICING FACTOR SLU7"/>
    <property type="match status" value="1"/>
</dbReference>
<dbReference type="OrthoDB" id="249612at2759"/>
<keyword evidence="3 7" id="KW-0507">mRNA processing</keyword>
<comment type="function">
    <text evidence="7">Involved in pre-mRNA splicing.</text>
</comment>
<dbReference type="Pfam" id="PF11708">
    <property type="entry name" value="Slu7"/>
    <property type="match status" value="1"/>
</dbReference>
<evidence type="ECO:0000256" key="8">
    <source>
        <dbReference type="SAM" id="MobiDB-lite"/>
    </source>
</evidence>
<comment type="subcellular location">
    <subcellularLocation>
        <location evidence="1 7">Nucleus</location>
    </subcellularLocation>
</comment>
<evidence type="ECO:0000256" key="2">
    <source>
        <dbReference type="ARBA" id="ARBA00007203"/>
    </source>
</evidence>
<evidence type="ECO:0000256" key="1">
    <source>
        <dbReference type="ARBA" id="ARBA00004123"/>
    </source>
</evidence>
<evidence type="ECO:0000256" key="7">
    <source>
        <dbReference type="RuleBase" id="RU367071"/>
    </source>
</evidence>